<evidence type="ECO:0000256" key="1">
    <source>
        <dbReference type="ARBA" id="ARBA00023002"/>
    </source>
</evidence>
<reference evidence="3 4" key="1">
    <citation type="journal article" date="2017" name="Mycologia">
        <title>Bifiguratus adelaidae, gen. et sp. nov., a new member of Mucoromycotina in endophytic and soil-dwelling habitats.</title>
        <authorList>
            <person name="Torres-Cruz T.J."/>
            <person name="Billingsley Tobias T.L."/>
            <person name="Almatruk M."/>
            <person name="Hesse C."/>
            <person name="Kuske C.R."/>
            <person name="Desiro A."/>
            <person name="Benucci G.M."/>
            <person name="Bonito G."/>
            <person name="Stajich J.E."/>
            <person name="Dunlap C."/>
            <person name="Arnold A.E."/>
            <person name="Porras-Alfaro A."/>
        </authorList>
    </citation>
    <scope>NUCLEOTIDE SEQUENCE [LARGE SCALE GENOMIC DNA]</scope>
    <source>
        <strain evidence="3 4">AZ0501</strain>
    </source>
</reference>
<dbReference type="AlphaFoldDB" id="A0A261Y1P6"/>
<organism evidence="3 4">
    <name type="scientific">Bifiguratus adelaidae</name>
    <dbReference type="NCBI Taxonomy" id="1938954"/>
    <lineage>
        <taxon>Eukaryota</taxon>
        <taxon>Fungi</taxon>
        <taxon>Fungi incertae sedis</taxon>
        <taxon>Mucoromycota</taxon>
        <taxon>Mucoromycotina</taxon>
        <taxon>Endogonomycetes</taxon>
        <taxon>Endogonales</taxon>
        <taxon>Endogonales incertae sedis</taxon>
        <taxon>Bifiguratus</taxon>
    </lineage>
</organism>
<dbReference type="OrthoDB" id="37537at2759"/>
<dbReference type="GO" id="GO:0005737">
    <property type="term" value="C:cytoplasm"/>
    <property type="evidence" value="ECO:0007669"/>
    <property type="project" value="TreeGrafter"/>
</dbReference>
<evidence type="ECO:0000313" key="4">
    <source>
        <dbReference type="Proteomes" id="UP000242875"/>
    </source>
</evidence>
<comment type="caution">
    <text evidence="3">The sequence shown here is derived from an EMBL/GenBank/DDBJ whole genome shotgun (WGS) entry which is preliminary data.</text>
</comment>
<dbReference type="InterPro" id="IPR036812">
    <property type="entry name" value="NAD(P)_OxRdtase_dom_sf"/>
</dbReference>
<accession>A0A261Y1P6</accession>
<dbReference type="PANTHER" id="PTHR43625">
    <property type="entry name" value="AFLATOXIN B1 ALDEHYDE REDUCTASE"/>
    <property type="match status" value="1"/>
</dbReference>
<protein>
    <recommendedName>
        <fullName evidence="2">NADP-dependent oxidoreductase domain-containing protein</fullName>
    </recommendedName>
</protein>
<dbReference type="Gene3D" id="3.20.20.100">
    <property type="entry name" value="NADP-dependent oxidoreductase domain"/>
    <property type="match status" value="1"/>
</dbReference>
<dbReference type="Proteomes" id="UP000242875">
    <property type="component" value="Unassembled WGS sequence"/>
</dbReference>
<dbReference type="InterPro" id="IPR050791">
    <property type="entry name" value="Aldo-Keto_reductase"/>
</dbReference>
<evidence type="ECO:0000259" key="2">
    <source>
        <dbReference type="Pfam" id="PF00248"/>
    </source>
</evidence>
<evidence type="ECO:0000313" key="3">
    <source>
        <dbReference type="EMBL" id="OZJ04530.1"/>
    </source>
</evidence>
<dbReference type="EMBL" id="MVBO01000037">
    <property type="protein sequence ID" value="OZJ04530.1"/>
    <property type="molecule type" value="Genomic_DNA"/>
</dbReference>
<feature type="domain" description="NADP-dependent oxidoreductase" evidence="2">
    <location>
        <begin position="20"/>
        <end position="314"/>
    </location>
</feature>
<dbReference type="PANTHER" id="PTHR43625:SF40">
    <property type="entry name" value="ALDO-KETO REDUCTASE YAKC [NADP(+)]"/>
    <property type="match status" value="1"/>
</dbReference>
<dbReference type="Pfam" id="PF00248">
    <property type="entry name" value="Aldo_ket_red"/>
    <property type="match status" value="1"/>
</dbReference>
<name>A0A261Y1P6_9FUNG</name>
<proteinExistence type="predicted"/>
<gene>
    <name evidence="3" type="ORF">BZG36_03988</name>
</gene>
<dbReference type="GO" id="GO:0016491">
    <property type="term" value="F:oxidoreductase activity"/>
    <property type="evidence" value="ECO:0007669"/>
    <property type="project" value="UniProtKB-KW"/>
</dbReference>
<sequence>MSPQIITKELSKTGAQIPAIGLGCMGMSSFYGAADNAENYRVLKRAIELGCTFWDTSDIYGMGENEELLRPTLQKYRSKIFICTKFGITKEGLANRTGAVSGDPAYVRQCCDDSLRRLGIDTIDLFYMHRMDRNTPIETTVKAMAELVKEGKVRYLGLSECSAQTLRRAHAVHPISAVQVEYSPWSLDIESNGVLEACRDLGITVVAYSPLGRGFLTGKYKSVEDFDKDDLRRALPRFQGENFKKNLELVQQLQNLADSNHCKTSALCLAWVVAQGPEFVAIPGTKKVYYLEENCKANEVQLDEGDLRRIRELLETIPVAGKRHTEQALAQTYQ</sequence>
<dbReference type="CDD" id="cd19076">
    <property type="entry name" value="AKR_AKR13A_13D"/>
    <property type="match status" value="1"/>
</dbReference>
<dbReference type="SUPFAM" id="SSF51430">
    <property type="entry name" value="NAD(P)-linked oxidoreductase"/>
    <property type="match status" value="1"/>
</dbReference>
<dbReference type="InterPro" id="IPR023210">
    <property type="entry name" value="NADP_OxRdtase_dom"/>
</dbReference>
<keyword evidence="4" id="KW-1185">Reference proteome</keyword>
<keyword evidence="1" id="KW-0560">Oxidoreductase</keyword>